<dbReference type="SUPFAM" id="SSF48371">
    <property type="entry name" value="ARM repeat"/>
    <property type="match status" value="1"/>
</dbReference>
<dbReference type="PANTHER" id="PTHR10648:SF4">
    <property type="entry name" value="PROTEIN PHOSPHATASE 2 (FORMERLY 2A), REGULATORY SUBUNIT A, BETA ISOFORM-RELATED"/>
    <property type="match status" value="1"/>
</dbReference>
<evidence type="ECO:0000313" key="2">
    <source>
        <dbReference type="EMBL" id="VEL24588.1"/>
    </source>
</evidence>
<proteinExistence type="predicted"/>
<sequence length="77" mass="8925">VEEAAVREKAVESLRKIAKDHSQEDLERYYYPLVRRLSFGKYFTARISACGLLSIIYRQVNSYQRRGLCGLAKKLAK</sequence>
<feature type="non-terminal residue" evidence="2">
    <location>
        <position position="1"/>
    </location>
</feature>
<dbReference type="GO" id="GO:0005829">
    <property type="term" value="C:cytosol"/>
    <property type="evidence" value="ECO:0007669"/>
    <property type="project" value="TreeGrafter"/>
</dbReference>
<keyword evidence="3" id="KW-1185">Reference proteome</keyword>
<protein>
    <submittedName>
        <fullName evidence="2">Uncharacterized protein</fullName>
    </submittedName>
</protein>
<dbReference type="InterPro" id="IPR016024">
    <property type="entry name" value="ARM-type_fold"/>
</dbReference>
<dbReference type="AlphaFoldDB" id="A0A3S5BHM6"/>
<dbReference type="GO" id="GO:0000159">
    <property type="term" value="C:protein phosphatase type 2A complex"/>
    <property type="evidence" value="ECO:0007669"/>
    <property type="project" value="TreeGrafter"/>
</dbReference>
<dbReference type="InterPro" id="IPR051023">
    <property type="entry name" value="PP2A_Regulatory_Subunit_A"/>
</dbReference>
<dbReference type="EMBL" id="CAAALY010068538">
    <property type="protein sequence ID" value="VEL24588.1"/>
    <property type="molecule type" value="Genomic_DNA"/>
</dbReference>
<keyword evidence="1" id="KW-0677">Repeat</keyword>
<dbReference type="Proteomes" id="UP000784294">
    <property type="component" value="Unassembled WGS sequence"/>
</dbReference>
<dbReference type="GO" id="GO:0019888">
    <property type="term" value="F:protein phosphatase regulator activity"/>
    <property type="evidence" value="ECO:0007669"/>
    <property type="project" value="TreeGrafter"/>
</dbReference>
<dbReference type="InterPro" id="IPR011989">
    <property type="entry name" value="ARM-like"/>
</dbReference>
<reference evidence="2" key="1">
    <citation type="submission" date="2018-11" db="EMBL/GenBank/DDBJ databases">
        <authorList>
            <consortium name="Pathogen Informatics"/>
        </authorList>
    </citation>
    <scope>NUCLEOTIDE SEQUENCE</scope>
</reference>
<dbReference type="Gene3D" id="1.25.10.10">
    <property type="entry name" value="Leucine-rich Repeat Variant"/>
    <property type="match status" value="1"/>
</dbReference>
<dbReference type="GO" id="GO:0005634">
    <property type="term" value="C:nucleus"/>
    <property type="evidence" value="ECO:0007669"/>
    <property type="project" value="TreeGrafter"/>
</dbReference>
<evidence type="ECO:0000256" key="1">
    <source>
        <dbReference type="ARBA" id="ARBA00022737"/>
    </source>
</evidence>
<dbReference type="PANTHER" id="PTHR10648">
    <property type="entry name" value="SERINE/THREONINE-PROTEIN PHOSPHATASE PP2A 65 KDA REGULATORY SUBUNIT"/>
    <property type="match status" value="1"/>
</dbReference>
<accession>A0A3S5BHM6</accession>
<name>A0A3S5BHM6_9PLAT</name>
<comment type="caution">
    <text evidence="2">The sequence shown here is derived from an EMBL/GenBank/DDBJ whole genome shotgun (WGS) entry which is preliminary data.</text>
</comment>
<gene>
    <name evidence="2" type="ORF">PXEA_LOCUS18028</name>
</gene>
<evidence type="ECO:0000313" key="3">
    <source>
        <dbReference type="Proteomes" id="UP000784294"/>
    </source>
</evidence>
<organism evidence="2 3">
    <name type="scientific">Protopolystoma xenopodis</name>
    <dbReference type="NCBI Taxonomy" id="117903"/>
    <lineage>
        <taxon>Eukaryota</taxon>
        <taxon>Metazoa</taxon>
        <taxon>Spiralia</taxon>
        <taxon>Lophotrochozoa</taxon>
        <taxon>Platyhelminthes</taxon>
        <taxon>Monogenea</taxon>
        <taxon>Polyopisthocotylea</taxon>
        <taxon>Polystomatidea</taxon>
        <taxon>Polystomatidae</taxon>
        <taxon>Protopolystoma</taxon>
    </lineage>
</organism>